<protein>
    <submittedName>
        <fullName evidence="1">Uncharacterized protein</fullName>
    </submittedName>
</protein>
<evidence type="ECO:0000313" key="2">
    <source>
        <dbReference type="Proteomes" id="UP000324800"/>
    </source>
</evidence>
<comment type="caution">
    <text evidence="1">The sequence shown here is derived from an EMBL/GenBank/DDBJ whole genome shotgun (WGS) entry which is preliminary data.</text>
</comment>
<proteinExistence type="predicted"/>
<reference evidence="1 2" key="1">
    <citation type="submission" date="2019-03" db="EMBL/GenBank/DDBJ databases">
        <title>Single cell metagenomics reveals metabolic interactions within the superorganism composed of flagellate Streblomastix strix and complex community of Bacteroidetes bacteria on its surface.</title>
        <authorList>
            <person name="Treitli S.C."/>
            <person name="Kolisko M."/>
            <person name="Husnik F."/>
            <person name="Keeling P."/>
            <person name="Hampl V."/>
        </authorList>
    </citation>
    <scope>NUCLEOTIDE SEQUENCE [LARGE SCALE GENOMIC DNA]</scope>
    <source>
        <strain evidence="1">ST1C</strain>
    </source>
</reference>
<dbReference type="Proteomes" id="UP000324800">
    <property type="component" value="Unassembled WGS sequence"/>
</dbReference>
<dbReference type="EMBL" id="SNRW01001798">
    <property type="protein sequence ID" value="KAA6394975.1"/>
    <property type="molecule type" value="Genomic_DNA"/>
</dbReference>
<evidence type="ECO:0000313" key="1">
    <source>
        <dbReference type="EMBL" id="KAA6394975.1"/>
    </source>
</evidence>
<accession>A0A5J4WKU7</accession>
<name>A0A5J4WKU7_9EUKA</name>
<organism evidence="1 2">
    <name type="scientific">Streblomastix strix</name>
    <dbReference type="NCBI Taxonomy" id="222440"/>
    <lineage>
        <taxon>Eukaryota</taxon>
        <taxon>Metamonada</taxon>
        <taxon>Preaxostyla</taxon>
        <taxon>Oxymonadida</taxon>
        <taxon>Streblomastigidae</taxon>
        <taxon>Streblomastix</taxon>
    </lineage>
</organism>
<sequence>MQRTRAYPPPATSWQLMNVQFLIIQSGAELIVISQSKPAKLPLINSADNPQKTYDAMRTINNNHSNSLRDYHRIHCFQERTLYLGLSDGVVDPINFETVFIMEKTKDSDIIRIFEQDKPTLQKDSKSSAPVNENLRLINEELIKICDDKMNSCQLIVAYWEHSGKIFILDKGDIVAEVRYSGFQDQLRLQIDMSQFRFCQTKLKGSYEIDRGKNHICPHLLMERYLQLLEILLKMPERCSMCFIIQYIRWLQYEVYIQWTSQWMAINQLCQQQVMHKGLESKQREVPL</sequence>
<gene>
    <name evidence="1" type="ORF">EZS28_009499</name>
</gene>
<dbReference type="AlphaFoldDB" id="A0A5J4WKU7"/>